<feature type="transmembrane region" description="Helical" evidence="7">
    <location>
        <begin position="243"/>
        <end position="264"/>
    </location>
</feature>
<evidence type="ECO:0000313" key="9">
    <source>
        <dbReference type="EMBL" id="MDA2805065.1"/>
    </source>
</evidence>
<keyword evidence="5 7" id="KW-0472">Membrane</keyword>
<evidence type="ECO:0000256" key="7">
    <source>
        <dbReference type="SAM" id="Phobius"/>
    </source>
</evidence>
<sequence>MSTSHGGPPGSGWLACLMLTTFVIGTDDFVTAGVLPAIAREQEVSEAAAGQLVTVFSITYAVAAPPIAVATARWPRKALIVGGLTVFALINVVTALAPSYAGLMALRVLAALVAASITPAVFATAGRLAAPERAGRAMGAVAAGLTVSLFVGVPLGSLLGTWFGWRSTFVAVAALALLVAAASSAFLPRLSGAPEIGVRERLRILTRPAVLTCVLATVMGAGGGMLTYTYIGPITRDLSGQGGWLLAVFIGVVGAAGAVGTFTGGRMTDHWGADRALVGTFALLVAATVGLAVIGLAGGGGAPVWLVAAALAVYGFAGWGFNPPMNTRALRLAGDAGTEAVALNTSGLYVGIAAAGALGGGAVALYGGTGAAMAASLVGLVTLVFMAVSVRLFPSAPAPRVTPARGRVGPRPGDPCPPPDLRPPD</sequence>
<feature type="domain" description="Major facilitator superfamily (MFS) profile" evidence="8">
    <location>
        <begin position="13"/>
        <end position="397"/>
    </location>
</feature>
<evidence type="ECO:0000256" key="4">
    <source>
        <dbReference type="ARBA" id="ARBA00022989"/>
    </source>
</evidence>
<comment type="caution">
    <text evidence="9">The sequence shown here is derived from an EMBL/GenBank/DDBJ whole genome shotgun (WGS) entry which is preliminary data.</text>
</comment>
<feature type="compositionally biased region" description="Pro residues" evidence="6">
    <location>
        <begin position="412"/>
        <end position="425"/>
    </location>
</feature>
<evidence type="ECO:0000313" key="10">
    <source>
        <dbReference type="Proteomes" id="UP001165685"/>
    </source>
</evidence>
<dbReference type="InterPro" id="IPR050189">
    <property type="entry name" value="MFS_Efflux_Transporters"/>
</dbReference>
<evidence type="ECO:0000256" key="6">
    <source>
        <dbReference type="SAM" id="MobiDB-lite"/>
    </source>
</evidence>
<feature type="transmembrane region" description="Helical" evidence="7">
    <location>
        <begin position="137"/>
        <end position="163"/>
    </location>
</feature>
<evidence type="ECO:0000256" key="2">
    <source>
        <dbReference type="ARBA" id="ARBA00022475"/>
    </source>
</evidence>
<feature type="region of interest" description="Disordered" evidence="6">
    <location>
        <begin position="399"/>
        <end position="425"/>
    </location>
</feature>
<feature type="transmembrane region" description="Helical" evidence="7">
    <location>
        <begin position="341"/>
        <end position="366"/>
    </location>
</feature>
<dbReference type="PROSITE" id="PS50850">
    <property type="entry name" value="MFS"/>
    <property type="match status" value="1"/>
</dbReference>
<keyword evidence="10" id="KW-1185">Reference proteome</keyword>
<gene>
    <name evidence="9" type="ORF">O4U47_11115</name>
</gene>
<keyword evidence="2" id="KW-1003">Cell membrane</keyword>
<dbReference type="InterPro" id="IPR020846">
    <property type="entry name" value="MFS_dom"/>
</dbReference>
<feature type="transmembrane region" description="Helical" evidence="7">
    <location>
        <begin position="78"/>
        <end position="98"/>
    </location>
</feature>
<accession>A0ABT4TK76</accession>
<evidence type="ECO:0000256" key="1">
    <source>
        <dbReference type="ARBA" id="ARBA00004651"/>
    </source>
</evidence>
<name>A0ABT4TK76_9ACTN</name>
<dbReference type="EMBL" id="JAQFWP010000016">
    <property type="protein sequence ID" value="MDA2805065.1"/>
    <property type="molecule type" value="Genomic_DNA"/>
</dbReference>
<reference evidence="9" key="1">
    <citation type="submission" date="2023-01" db="EMBL/GenBank/DDBJ databases">
        <title>Draft genome sequence of Nocardiopsis sp. LSu2-4 isolated from halophytes.</title>
        <authorList>
            <person name="Duangmal K."/>
            <person name="Chantavorakit T."/>
        </authorList>
    </citation>
    <scope>NUCLEOTIDE SEQUENCE</scope>
    <source>
        <strain evidence="9">LSu2-4</strain>
    </source>
</reference>
<dbReference type="Gene3D" id="1.20.1250.20">
    <property type="entry name" value="MFS general substrate transporter like domains"/>
    <property type="match status" value="1"/>
</dbReference>
<keyword evidence="3 7" id="KW-0812">Transmembrane</keyword>
<dbReference type="SUPFAM" id="SSF103473">
    <property type="entry name" value="MFS general substrate transporter"/>
    <property type="match status" value="1"/>
</dbReference>
<dbReference type="PANTHER" id="PTHR43124:SF10">
    <property type="entry name" value="PURINE EFFLUX PUMP PBUE"/>
    <property type="match status" value="1"/>
</dbReference>
<dbReference type="CDD" id="cd17324">
    <property type="entry name" value="MFS_NepI_like"/>
    <property type="match status" value="1"/>
</dbReference>
<feature type="transmembrane region" description="Helical" evidence="7">
    <location>
        <begin position="169"/>
        <end position="188"/>
    </location>
</feature>
<evidence type="ECO:0000259" key="8">
    <source>
        <dbReference type="PROSITE" id="PS50850"/>
    </source>
</evidence>
<evidence type="ECO:0000256" key="5">
    <source>
        <dbReference type="ARBA" id="ARBA00023136"/>
    </source>
</evidence>
<dbReference type="PANTHER" id="PTHR43124">
    <property type="entry name" value="PURINE EFFLUX PUMP PBUE"/>
    <property type="match status" value="1"/>
</dbReference>
<feature type="transmembrane region" description="Helical" evidence="7">
    <location>
        <begin position="276"/>
        <end position="296"/>
    </location>
</feature>
<feature type="transmembrane region" description="Helical" evidence="7">
    <location>
        <begin position="104"/>
        <end position="125"/>
    </location>
</feature>
<proteinExistence type="predicted"/>
<feature type="transmembrane region" description="Helical" evidence="7">
    <location>
        <begin position="51"/>
        <end position="71"/>
    </location>
</feature>
<dbReference type="Proteomes" id="UP001165685">
    <property type="component" value="Unassembled WGS sequence"/>
</dbReference>
<feature type="transmembrane region" description="Helical" evidence="7">
    <location>
        <begin position="209"/>
        <end position="231"/>
    </location>
</feature>
<dbReference type="InterPro" id="IPR036259">
    <property type="entry name" value="MFS_trans_sf"/>
</dbReference>
<feature type="transmembrane region" description="Helical" evidence="7">
    <location>
        <begin position="372"/>
        <end position="393"/>
    </location>
</feature>
<protein>
    <submittedName>
        <fullName evidence="9">MFS transporter</fullName>
    </submittedName>
</protein>
<comment type="subcellular location">
    <subcellularLocation>
        <location evidence="1">Cell membrane</location>
        <topology evidence="1">Multi-pass membrane protein</topology>
    </subcellularLocation>
</comment>
<evidence type="ECO:0000256" key="3">
    <source>
        <dbReference type="ARBA" id="ARBA00022692"/>
    </source>
</evidence>
<dbReference type="InterPro" id="IPR011701">
    <property type="entry name" value="MFS"/>
</dbReference>
<feature type="transmembrane region" description="Helical" evidence="7">
    <location>
        <begin position="12"/>
        <end position="39"/>
    </location>
</feature>
<feature type="transmembrane region" description="Helical" evidence="7">
    <location>
        <begin position="302"/>
        <end position="321"/>
    </location>
</feature>
<organism evidence="9 10">
    <name type="scientific">Nocardiopsis suaedae</name>
    <dbReference type="NCBI Taxonomy" id="3018444"/>
    <lineage>
        <taxon>Bacteria</taxon>
        <taxon>Bacillati</taxon>
        <taxon>Actinomycetota</taxon>
        <taxon>Actinomycetes</taxon>
        <taxon>Streptosporangiales</taxon>
        <taxon>Nocardiopsidaceae</taxon>
        <taxon>Nocardiopsis</taxon>
    </lineage>
</organism>
<keyword evidence="4 7" id="KW-1133">Transmembrane helix</keyword>
<dbReference type="RefSeq" id="WP_270677713.1">
    <property type="nucleotide sequence ID" value="NZ_JAQFWP010000016.1"/>
</dbReference>
<feature type="compositionally biased region" description="Low complexity" evidence="6">
    <location>
        <begin position="399"/>
        <end position="411"/>
    </location>
</feature>
<dbReference type="Pfam" id="PF07690">
    <property type="entry name" value="MFS_1"/>
    <property type="match status" value="1"/>
</dbReference>